<reference evidence="2 3" key="1">
    <citation type="submission" date="2017-04" db="EMBL/GenBank/DDBJ databases">
        <title>Genome sequencing of [Candida] sorbophila.</title>
        <authorList>
            <person name="Ahn J.O."/>
        </authorList>
    </citation>
    <scope>NUCLEOTIDE SEQUENCE [LARGE SCALE GENOMIC DNA]</scope>
    <source>
        <strain evidence="2 3">DS02</strain>
    </source>
</reference>
<evidence type="ECO:0008006" key="4">
    <source>
        <dbReference type="Google" id="ProtNLM"/>
    </source>
</evidence>
<organism evidence="2 3">
    <name type="scientific">Wickerhamiella sorbophila</name>
    <dbReference type="NCBI Taxonomy" id="45607"/>
    <lineage>
        <taxon>Eukaryota</taxon>
        <taxon>Fungi</taxon>
        <taxon>Dikarya</taxon>
        <taxon>Ascomycota</taxon>
        <taxon>Saccharomycotina</taxon>
        <taxon>Dipodascomycetes</taxon>
        <taxon>Dipodascales</taxon>
        <taxon>Trichomonascaceae</taxon>
        <taxon>Wickerhamiella</taxon>
    </lineage>
</organism>
<proteinExistence type="predicted"/>
<feature type="region of interest" description="Disordered" evidence="1">
    <location>
        <begin position="252"/>
        <end position="340"/>
    </location>
</feature>
<protein>
    <recommendedName>
        <fullName evidence="4">RNA polymerase II elongation factor ELL N-terminal domain-containing protein</fullName>
    </recommendedName>
</protein>
<evidence type="ECO:0000256" key="1">
    <source>
        <dbReference type="SAM" id="MobiDB-lite"/>
    </source>
</evidence>
<evidence type="ECO:0000313" key="3">
    <source>
        <dbReference type="Proteomes" id="UP000238350"/>
    </source>
</evidence>
<feature type="region of interest" description="Disordered" evidence="1">
    <location>
        <begin position="1"/>
        <end position="23"/>
    </location>
</feature>
<dbReference type="EMBL" id="NDIQ01000001">
    <property type="protein sequence ID" value="PRT53026.1"/>
    <property type="molecule type" value="Genomic_DNA"/>
</dbReference>
<feature type="region of interest" description="Disordered" evidence="1">
    <location>
        <begin position="131"/>
        <end position="151"/>
    </location>
</feature>
<evidence type="ECO:0000313" key="2">
    <source>
        <dbReference type="EMBL" id="PRT53026.1"/>
    </source>
</evidence>
<keyword evidence="3" id="KW-1185">Reference proteome</keyword>
<accession>A0A2T0FDE8</accession>
<gene>
    <name evidence="2" type="ORF">B9G98_00646</name>
</gene>
<sequence length="403" mass="43339">MPVPSEATLVASPPQSTSDAHPPMFVRLTPEALSSLKSKNDGRILLKIDGRTGTLAVNGTTIDISVADEPGTLQVYTPCADDSAKFQSAGLVKKRLTLRKSVSSAAISPPAAASAPQPTAAAAALKKRLVKSSGKQSPLNKAPSPPRSPRELLAEAPLVSSAMRVAHLLALGQATAITLAQRTQIPVADVQTLLNQIARPVPGSNDLFILRNESYEYLRIYEWKQYSAKERLQVLNQAEKAYDALGYVVNAPSRSNLKDPRRRTGSVSPERRALKRKSAPAIAVPPSASTTPSASAAAPASKSPPSSASPPSSLSPPESSQVATKPPPEKKHKPTTEEDLFTLARKFKATYSEYSRLYGLLSSGPRPESQVKKLLTMHKNLESWKQRLWSASKNRRGRQVPLK</sequence>
<dbReference type="RefSeq" id="XP_024662972.1">
    <property type="nucleotide sequence ID" value="XM_024807204.1"/>
</dbReference>
<feature type="compositionally biased region" description="Low complexity" evidence="1">
    <location>
        <begin position="279"/>
        <end position="320"/>
    </location>
</feature>
<dbReference type="OrthoDB" id="2587563at2759"/>
<dbReference type="GeneID" id="36514395"/>
<comment type="caution">
    <text evidence="2">The sequence shown here is derived from an EMBL/GenBank/DDBJ whole genome shotgun (WGS) entry which is preliminary data.</text>
</comment>
<name>A0A2T0FDE8_9ASCO</name>
<dbReference type="Proteomes" id="UP000238350">
    <property type="component" value="Unassembled WGS sequence"/>
</dbReference>
<dbReference type="AlphaFoldDB" id="A0A2T0FDE8"/>